<organism evidence="2 3">
    <name type="scientific">Armillaria gallica</name>
    <name type="common">Bulbous honey fungus</name>
    <name type="synonym">Armillaria bulbosa</name>
    <dbReference type="NCBI Taxonomy" id="47427"/>
    <lineage>
        <taxon>Eukaryota</taxon>
        <taxon>Fungi</taxon>
        <taxon>Dikarya</taxon>
        <taxon>Basidiomycota</taxon>
        <taxon>Agaricomycotina</taxon>
        <taxon>Agaricomycetes</taxon>
        <taxon>Agaricomycetidae</taxon>
        <taxon>Agaricales</taxon>
        <taxon>Marasmiineae</taxon>
        <taxon>Physalacriaceae</taxon>
        <taxon>Armillaria</taxon>
    </lineage>
</organism>
<name>A0A2H3CLM1_ARMGA</name>
<evidence type="ECO:0000313" key="2">
    <source>
        <dbReference type="EMBL" id="PBK83935.1"/>
    </source>
</evidence>
<dbReference type="InParanoid" id="A0A2H3CLM1"/>
<dbReference type="EMBL" id="KZ293702">
    <property type="protein sequence ID" value="PBK83935.1"/>
    <property type="molecule type" value="Genomic_DNA"/>
</dbReference>
<proteinExistence type="predicted"/>
<dbReference type="Proteomes" id="UP000217790">
    <property type="component" value="Unassembled WGS sequence"/>
</dbReference>
<dbReference type="AlphaFoldDB" id="A0A2H3CLM1"/>
<keyword evidence="3" id="KW-1185">Reference proteome</keyword>
<gene>
    <name evidence="2" type="ORF">ARMGADRAFT_1088914</name>
</gene>
<feature type="coiled-coil region" evidence="1">
    <location>
        <begin position="81"/>
        <end position="108"/>
    </location>
</feature>
<protein>
    <submittedName>
        <fullName evidence="2">Uncharacterized protein</fullName>
    </submittedName>
</protein>
<reference evidence="3" key="1">
    <citation type="journal article" date="2017" name="Nat. Ecol. Evol.">
        <title>Genome expansion and lineage-specific genetic innovations in the forest pathogenic fungi Armillaria.</title>
        <authorList>
            <person name="Sipos G."/>
            <person name="Prasanna A.N."/>
            <person name="Walter M.C."/>
            <person name="O'Connor E."/>
            <person name="Balint B."/>
            <person name="Krizsan K."/>
            <person name="Kiss B."/>
            <person name="Hess J."/>
            <person name="Varga T."/>
            <person name="Slot J."/>
            <person name="Riley R."/>
            <person name="Boka B."/>
            <person name="Rigling D."/>
            <person name="Barry K."/>
            <person name="Lee J."/>
            <person name="Mihaltcheva S."/>
            <person name="LaButti K."/>
            <person name="Lipzen A."/>
            <person name="Waldron R."/>
            <person name="Moloney N.M."/>
            <person name="Sperisen C."/>
            <person name="Kredics L."/>
            <person name="Vagvoelgyi C."/>
            <person name="Patrignani A."/>
            <person name="Fitzpatrick D."/>
            <person name="Nagy I."/>
            <person name="Doyle S."/>
            <person name="Anderson J.B."/>
            <person name="Grigoriev I.V."/>
            <person name="Gueldener U."/>
            <person name="Muensterkoetter M."/>
            <person name="Nagy L.G."/>
        </authorList>
    </citation>
    <scope>NUCLEOTIDE SEQUENCE [LARGE SCALE GENOMIC DNA]</scope>
    <source>
        <strain evidence="3">Ar21-2</strain>
    </source>
</reference>
<evidence type="ECO:0000256" key="1">
    <source>
        <dbReference type="SAM" id="Coils"/>
    </source>
</evidence>
<dbReference type="InterPro" id="IPR013083">
    <property type="entry name" value="Znf_RING/FYVE/PHD"/>
</dbReference>
<sequence>MSFPPYYPACHDLQDSDQSMTTPSSVSAVGNGRRTEEQAIVQHQGQAVGTVRERLSRLECILAGLPPPEVIGGMEPLELQLRHAQDLVREALRQKDDLAEHVRVLEVEESQHRMLLGRLESRLERQGEPRSLLSADSNEPLPKSQVWAALAEEAKCSVCQGLMWSAVLLVECSCVVCVACVFNSFASQKLRFELSQEDQGTTLDPMVPVPKIVKLVEGASVQPALIRLVIRQLYTSLEQDDLLSLKCPICEMHVHHQPRPINLMGRLCTALVSRDAGSAAYGTFMISEDALNGFFGLVDKYHMVLV</sequence>
<accession>A0A2H3CLM1</accession>
<dbReference type="Gene3D" id="3.30.40.10">
    <property type="entry name" value="Zinc/RING finger domain, C3HC4 (zinc finger)"/>
    <property type="match status" value="1"/>
</dbReference>
<keyword evidence="1" id="KW-0175">Coiled coil</keyword>
<evidence type="ECO:0000313" key="3">
    <source>
        <dbReference type="Proteomes" id="UP000217790"/>
    </source>
</evidence>
<dbReference type="SUPFAM" id="SSF57850">
    <property type="entry name" value="RING/U-box"/>
    <property type="match status" value="1"/>
</dbReference>